<accession>A0ABV2MNY9</accession>
<protein>
    <submittedName>
        <fullName evidence="1">Uncharacterized protein</fullName>
    </submittedName>
</protein>
<comment type="caution">
    <text evidence="1">The sequence shown here is derived from an EMBL/GenBank/DDBJ whole genome shotgun (WGS) entry which is preliminary data.</text>
</comment>
<evidence type="ECO:0000313" key="1">
    <source>
        <dbReference type="EMBL" id="MET3757093.1"/>
    </source>
</evidence>
<dbReference type="Proteomes" id="UP001549077">
    <property type="component" value="Unassembled WGS sequence"/>
</dbReference>
<dbReference type="EMBL" id="JBEPMY010000015">
    <property type="protein sequence ID" value="MET3757093.1"/>
    <property type="molecule type" value="Genomic_DNA"/>
</dbReference>
<keyword evidence="2" id="KW-1185">Reference proteome</keyword>
<gene>
    <name evidence="1" type="ORF">ABID08_004474</name>
</gene>
<evidence type="ECO:0000313" key="2">
    <source>
        <dbReference type="Proteomes" id="UP001549077"/>
    </source>
</evidence>
<proteinExistence type="predicted"/>
<name>A0ABV2MNY9_9HYPH</name>
<reference evidence="1 2" key="1">
    <citation type="submission" date="2024-06" db="EMBL/GenBank/DDBJ databases">
        <title>Genomic Encyclopedia of Type Strains, Phase IV (KMG-IV): sequencing the most valuable type-strain genomes for metagenomic binning, comparative biology and taxonomic classification.</title>
        <authorList>
            <person name="Goeker M."/>
        </authorList>
    </citation>
    <scope>NUCLEOTIDE SEQUENCE [LARGE SCALE GENOMIC DNA]</scope>
    <source>
        <strain evidence="1 2">DSM 29288</strain>
    </source>
</reference>
<sequence>MNLQCNVLAYRQGQDLVASPGESDPLPAATFSTQLRLHAEPEGIAGTKKWASGDRGP</sequence>
<organism evidence="1 2">
    <name type="scientific">Rhizobium binae</name>
    <dbReference type="NCBI Taxonomy" id="1138190"/>
    <lineage>
        <taxon>Bacteria</taxon>
        <taxon>Pseudomonadati</taxon>
        <taxon>Pseudomonadota</taxon>
        <taxon>Alphaproteobacteria</taxon>
        <taxon>Hyphomicrobiales</taxon>
        <taxon>Rhizobiaceae</taxon>
        <taxon>Rhizobium/Agrobacterium group</taxon>
        <taxon>Rhizobium</taxon>
    </lineage>
</organism>